<protein>
    <submittedName>
        <fullName evidence="1">DUF6099 family protein</fullName>
    </submittedName>
</protein>
<evidence type="ECO:0000313" key="1">
    <source>
        <dbReference type="EMBL" id="GAA2711153.1"/>
    </source>
</evidence>
<reference evidence="1 2" key="1">
    <citation type="journal article" date="2019" name="Int. J. Syst. Evol. Microbiol.">
        <title>The Global Catalogue of Microorganisms (GCM) 10K type strain sequencing project: providing services to taxonomists for standard genome sequencing and annotation.</title>
        <authorList>
            <consortium name="The Broad Institute Genomics Platform"/>
            <consortium name="The Broad Institute Genome Sequencing Center for Infectious Disease"/>
            <person name="Wu L."/>
            <person name="Ma J."/>
        </authorList>
    </citation>
    <scope>NUCLEOTIDE SEQUENCE [LARGE SCALE GENOMIC DNA]</scope>
    <source>
        <strain evidence="1 2">JCM 4542</strain>
    </source>
</reference>
<accession>A0ABN3TLR8</accession>
<evidence type="ECO:0000313" key="2">
    <source>
        <dbReference type="Proteomes" id="UP001500886"/>
    </source>
</evidence>
<keyword evidence="2" id="KW-1185">Reference proteome</keyword>
<organism evidence="1 2">
    <name type="scientific">Streptomyces luteosporeus</name>
    <dbReference type="NCBI Taxonomy" id="173856"/>
    <lineage>
        <taxon>Bacteria</taxon>
        <taxon>Bacillati</taxon>
        <taxon>Actinomycetota</taxon>
        <taxon>Actinomycetes</taxon>
        <taxon>Kitasatosporales</taxon>
        <taxon>Streptomycetaceae</taxon>
        <taxon>Streptomyces</taxon>
    </lineage>
</organism>
<dbReference type="Proteomes" id="UP001500886">
    <property type="component" value="Unassembled WGS sequence"/>
</dbReference>
<comment type="caution">
    <text evidence="1">The sequence shown here is derived from an EMBL/GenBank/DDBJ whole genome shotgun (WGS) entry which is preliminary data.</text>
</comment>
<name>A0ABN3TLR8_9ACTN</name>
<gene>
    <name evidence="1" type="ORF">GCM10010315_12340</name>
</gene>
<dbReference type="Pfam" id="PF19594">
    <property type="entry name" value="DUF6099"/>
    <property type="match status" value="1"/>
</dbReference>
<dbReference type="EMBL" id="BAAASL010000004">
    <property type="protein sequence ID" value="GAA2711153.1"/>
    <property type="molecule type" value="Genomic_DNA"/>
</dbReference>
<dbReference type="InterPro" id="IPR046081">
    <property type="entry name" value="DUF6099"/>
</dbReference>
<sequence>MDGKAWGTGMEAVRLIAATKHALARTVALHRVEDIVAETWQAQALAEAIGSHIALHGPVEARAAALGLSEAGGRAALRTGGSRATQLTEVRDPWAALTELAALFGEVGTALVGVAGACEEDAVYWQCIEAIDAADETGDRIGGLLRRLALRAHGGAA</sequence>
<proteinExistence type="predicted"/>